<sequence>MDIHGAGKMQMPKKISQRPCLEPQRALLMLNGAKPKHVEGQPEFLELNRAKCSSSLKKLKKKSEGELSCSKENCPSLVTKMNFHKTNLKGETALHRACIKNQVEKLIILLSLPGIDINVKDNAGWTPLHEACNYGNTVCVQEILQRCPEVDLLTQVDGVTPLHDALSNGHVEIGKLLLQHGGPELLQQRNSKGELPLDYVLSPKDREELFAITNIDDTVDNFHAQTQKHFYHQQLEFGSFLLSRMLLSFCSIFDLSSEFTLAFKGLAHLSELLMACNSDTEATSGHTDWLLDLYARNIKALKKLPDVLKELPGSLSVRPGVHTEALLVTLEMMCRSVTEVS</sequence>
<evidence type="ECO:0000256" key="1">
    <source>
        <dbReference type="PROSITE-ProRule" id="PRU00023"/>
    </source>
</evidence>
<dbReference type="GO" id="GO:0005634">
    <property type="term" value="C:nucleus"/>
    <property type="evidence" value="ECO:0007669"/>
    <property type="project" value="TreeGrafter"/>
</dbReference>
<evidence type="ECO:0000313" key="2">
    <source>
        <dbReference type="EMBL" id="KAK7808577.1"/>
    </source>
</evidence>
<evidence type="ECO:0000313" key="3">
    <source>
        <dbReference type="Proteomes" id="UP001488838"/>
    </source>
</evidence>
<dbReference type="FunFam" id="1.25.40.20:FF:000121">
    <property type="entry name" value="SMC5-SMC6 complex localization factor protein 1"/>
    <property type="match status" value="1"/>
</dbReference>
<feature type="repeat" description="ANK" evidence="1">
    <location>
        <begin position="157"/>
        <end position="181"/>
    </location>
</feature>
<dbReference type="PROSITE" id="PS50297">
    <property type="entry name" value="ANK_REP_REGION"/>
    <property type="match status" value="2"/>
</dbReference>
<accession>A0AAW0I2I2</accession>
<dbReference type="Gene3D" id="1.25.40.20">
    <property type="entry name" value="Ankyrin repeat-containing domain"/>
    <property type="match status" value="1"/>
</dbReference>
<dbReference type="AlphaFoldDB" id="A0AAW0I2I2"/>
<reference evidence="2 3" key="1">
    <citation type="journal article" date="2023" name="bioRxiv">
        <title>Conserved and derived expression patterns and positive selection on dental genes reveal complex evolutionary context of ever-growing rodent molars.</title>
        <authorList>
            <person name="Calamari Z.T."/>
            <person name="Song A."/>
            <person name="Cohen E."/>
            <person name="Akter M."/>
            <person name="Roy R.D."/>
            <person name="Hallikas O."/>
            <person name="Christensen M.M."/>
            <person name="Li P."/>
            <person name="Marangoni P."/>
            <person name="Jernvall J."/>
            <person name="Klein O.D."/>
        </authorList>
    </citation>
    <scope>NUCLEOTIDE SEQUENCE [LARGE SCALE GENOMIC DNA]</scope>
    <source>
        <strain evidence="2">V071</strain>
    </source>
</reference>
<feature type="repeat" description="ANK" evidence="1">
    <location>
        <begin position="89"/>
        <end position="122"/>
    </location>
</feature>
<keyword evidence="1" id="KW-0040">ANK repeat</keyword>
<dbReference type="InterPro" id="IPR036770">
    <property type="entry name" value="Ankyrin_rpt-contain_sf"/>
</dbReference>
<dbReference type="PANTHER" id="PTHR46677:SF1">
    <property type="entry name" value="SMC5-SMC6 COMPLEX LOCALIZATION FACTOR PROTEIN 1"/>
    <property type="match status" value="1"/>
</dbReference>
<evidence type="ECO:0008006" key="4">
    <source>
        <dbReference type="Google" id="ProtNLM"/>
    </source>
</evidence>
<dbReference type="InterPro" id="IPR002110">
    <property type="entry name" value="Ankyrin_rpt"/>
</dbReference>
<dbReference type="GO" id="GO:0035861">
    <property type="term" value="C:site of double-strand break"/>
    <property type="evidence" value="ECO:0007669"/>
    <property type="project" value="TreeGrafter"/>
</dbReference>
<proteinExistence type="predicted"/>
<keyword evidence="3" id="KW-1185">Reference proteome</keyword>
<dbReference type="InterPro" id="IPR042479">
    <property type="entry name" value="Slf1"/>
</dbReference>
<protein>
    <recommendedName>
        <fullName evidence="4">Ankyrin repeat domain-containing protein 32</fullName>
    </recommendedName>
</protein>
<dbReference type="GO" id="GO:0006974">
    <property type="term" value="P:DNA damage response"/>
    <property type="evidence" value="ECO:0007669"/>
    <property type="project" value="TreeGrafter"/>
</dbReference>
<dbReference type="GO" id="GO:1990166">
    <property type="term" value="P:protein localization to site of double-strand break"/>
    <property type="evidence" value="ECO:0007669"/>
    <property type="project" value="TreeGrafter"/>
</dbReference>
<dbReference type="PANTHER" id="PTHR46677">
    <property type="entry name" value="SMC5-SMC6 COMPLEX LOCALIZATION FACTOR PROTEIN 1"/>
    <property type="match status" value="1"/>
</dbReference>
<comment type="caution">
    <text evidence="2">The sequence shown here is derived from an EMBL/GenBank/DDBJ whole genome shotgun (WGS) entry which is preliminary data.</text>
</comment>
<gene>
    <name evidence="2" type="ORF">U0070_015937</name>
</gene>
<dbReference type="GO" id="GO:2000781">
    <property type="term" value="P:positive regulation of double-strand break repair"/>
    <property type="evidence" value="ECO:0007669"/>
    <property type="project" value="InterPro"/>
</dbReference>
<dbReference type="SUPFAM" id="SSF48403">
    <property type="entry name" value="Ankyrin repeat"/>
    <property type="match status" value="1"/>
</dbReference>
<organism evidence="2 3">
    <name type="scientific">Myodes glareolus</name>
    <name type="common">Bank vole</name>
    <name type="synonym">Clethrionomys glareolus</name>
    <dbReference type="NCBI Taxonomy" id="447135"/>
    <lineage>
        <taxon>Eukaryota</taxon>
        <taxon>Metazoa</taxon>
        <taxon>Chordata</taxon>
        <taxon>Craniata</taxon>
        <taxon>Vertebrata</taxon>
        <taxon>Euteleostomi</taxon>
        <taxon>Mammalia</taxon>
        <taxon>Eutheria</taxon>
        <taxon>Euarchontoglires</taxon>
        <taxon>Glires</taxon>
        <taxon>Rodentia</taxon>
        <taxon>Myomorpha</taxon>
        <taxon>Muroidea</taxon>
        <taxon>Cricetidae</taxon>
        <taxon>Arvicolinae</taxon>
        <taxon>Myodes</taxon>
    </lineage>
</organism>
<dbReference type="PROSITE" id="PS50088">
    <property type="entry name" value="ANK_REPEAT"/>
    <property type="match status" value="3"/>
</dbReference>
<dbReference type="Proteomes" id="UP001488838">
    <property type="component" value="Unassembled WGS sequence"/>
</dbReference>
<dbReference type="EMBL" id="JBBHLL010000235">
    <property type="protein sequence ID" value="KAK7808577.1"/>
    <property type="molecule type" value="Genomic_DNA"/>
</dbReference>
<feature type="repeat" description="ANK" evidence="1">
    <location>
        <begin position="123"/>
        <end position="155"/>
    </location>
</feature>
<name>A0AAW0I2I2_MYOGA</name>
<dbReference type="Pfam" id="PF12796">
    <property type="entry name" value="Ank_2"/>
    <property type="match status" value="1"/>
</dbReference>
<dbReference type="SMART" id="SM00248">
    <property type="entry name" value="ANK"/>
    <property type="match status" value="3"/>
</dbReference>